<evidence type="ECO:0000313" key="2">
    <source>
        <dbReference type="Proteomes" id="UP000800082"/>
    </source>
</evidence>
<name>A0A6A5RIH0_9PLEO</name>
<dbReference type="GeneID" id="54345424"/>
<dbReference type="RefSeq" id="XP_033447864.1">
    <property type="nucleotide sequence ID" value="XM_033587777.1"/>
</dbReference>
<dbReference type="Proteomes" id="UP000800082">
    <property type="component" value="Unassembled WGS sequence"/>
</dbReference>
<keyword evidence="2" id="KW-1185">Reference proteome</keyword>
<gene>
    <name evidence="1" type="ORF">M421DRAFT_171324</name>
</gene>
<proteinExistence type="predicted"/>
<reference evidence="1" key="1">
    <citation type="journal article" date="2020" name="Stud. Mycol.">
        <title>101 Dothideomycetes genomes: a test case for predicting lifestyles and emergence of pathogens.</title>
        <authorList>
            <person name="Haridas S."/>
            <person name="Albert R."/>
            <person name="Binder M."/>
            <person name="Bloem J."/>
            <person name="Labutti K."/>
            <person name="Salamov A."/>
            <person name="Andreopoulos B."/>
            <person name="Baker S."/>
            <person name="Barry K."/>
            <person name="Bills G."/>
            <person name="Bluhm B."/>
            <person name="Cannon C."/>
            <person name="Castanera R."/>
            <person name="Culley D."/>
            <person name="Daum C."/>
            <person name="Ezra D."/>
            <person name="Gonzalez J."/>
            <person name="Henrissat B."/>
            <person name="Kuo A."/>
            <person name="Liang C."/>
            <person name="Lipzen A."/>
            <person name="Lutzoni F."/>
            <person name="Magnuson J."/>
            <person name="Mondo S."/>
            <person name="Nolan M."/>
            <person name="Ohm R."/>
            <person name="Pangilinan J."/>
            <person name="Park H.-J."/>
            <person name="Ramirez L."/>
            <person name="Alfaro M."/>
            <person name="Sun H."/>
            <person name="Tritt A."/>
            <person name="Yoshinaga Y."/>
            <person name="Zwiers L.-H."/>
            <person name="Turgeon B."/>
            <person name="Goodwin S."/>
            <person name="Spatafora J."/>
            <person name="Crous P."/>
            <person name="Grigoriev I."/>
        </authorList>
    </citation>
    <scope>NUCLEOTIDE SEQUENCE</scope>
    <source>
        <strain evidence="1">CBS 183.55</strain>
    </source>
</reference>
<sequence>MVKDPRITQWTRHGMHALRPGSHIYITQAQLKRRSQPQLADGRIRSTQFHAVPICTPQSLMVRAQHRIIADIRAPCEGVISSQAGSKAHPQQLLTKQRLRVACGEPASGTCLVFPRNGVPARNQLHGTGCRGQFRWPSNPWSCFRRILWDRMRVA</sequence>
<accession>A0A6A5RIH0</accession>
<dbReference type="AlphaFoldDB" id="A0A6A5RIH0"/>
<dbReference type="EMBL" id="ML978971">
    <property type="protein sequence ID" value="KAF1927612.1"/>
    <property type="molecule type" value="Genomic_DNA"/>
</dbReference>
<evidence type="ECO:0000313" key="1">
    <source>
        <dbReference type="EMBL" id="KAF1927612.1"/>
    </source>
</evidence>
<organism evidence="1 2">
    <name type="scientific">Didymella exigua CBS 183.55</name>
    <dbReference type="NCBI Taxonomy" id="1150837"/>
    <lineage>
        <taxon>Eukaryota</taxon>
        <taxon>Fungi</taxon>
        <taxon>Dikarya</taxon>
        <taxon>Ascomycota</taxon>
        <taxon>Pezizomycotina</taxon>
        <taxon>Dothideomycetes</taxon>
        <taxon>Pleosporomycetidae</taxon>
        <taxon>Pleosporales</taxon>
        <taxon>Pleosporineae</taxon>
        <taxon>Didymellaceae</taxon>
        <taxon>Didymella</taxon>
    </lineage>
</organism>
<protein>
    <submittedName>
        <fullName evidence="1">Uncharacterized protein</fullName>
    </submittedName>
</protein>